<protein>
    <recommendedName>
        <fullName evidence="1">HNH nuclease domain-containing protein</fullName>
    </recommendedName>
</protein>
<keyword evidence="3" id="KW-1185">Reference proteome</keyword>
<name>A0A9P5TEB0_GYMJU</name>
<evidence type="ECO:0000313" key="3">
    <source>
        <dbReference type="Proteomes" id="UP000724874"/>
    </source>
</evidence>
<feature type="domain" description="HNH nuclease" evidence="1">
    <location>
        <begin position="168"/>
        <end position="254"/>
    </location>
</feature>
<organism evidence="2 3">
    <name type="scientific">Gymnopilus junonius</name>
    <name type="common">Spectacular rustgill mushroom</name>
    <name type="synonym">Gymnopilus spectabilis subsp. junonius</name>
    <dbReference type="NCBI Taxonomy" id="109634"/>
    <lineage>
        <taxon>Eukaryota</taxon>
        <taxon>Fungi</taxon>
        <taxon>Dikarya</taxon>
        <taxon>Basidiomycota</taxon>
        <taxon>Agaricomycotina</taxon>
        <taxon>Agaricomycetes</taxon>
        <taxon>Agaricomycetidae</taxon>
        <taxon>Agaricales</taxon>
        <taxon>Agaricineae</taxon>
        <taxon>Hymenogastraceae</taxon>
        <taxon>Gymnopilus</taxon>
    </lineage>
</organism>
<dbReference type="OrthoDB" id="3163863at2759"/>
<sequence length="376" mass="41797">MCSLTLTSCSSEAAVELYEERLKPGIDALRNSCTPLRELVGAAEKIIHEKFAPDSRSTYKYKKGSKEISVGLDKVMLAMLACVEECGGESGKRYVACAILVCSEEDDVVGALQALGTIWLTHLLFIFKASKDHGNQSNEKPSGLATPTVNKTATHFLERVLKRDGYACVVTGYQDSKHPNPGPDDQVNLISAHILRRAIGQFDNDHNSKSFRSAVITFDILTLEELHNELDDPSNGVTLELNAHKAFDQFKWCLKATEKEHVYDLKIFKSGGLLRKPENMRISFQDHGNDFLPASTRKRNHPVNLPDPRYFAIHAAIAGVLNMSGGGRFFDELLDKYKDDRGNVPPVRSWPELEALVEEELLDESIAEGFQIVAVH</sequence>
<dbReference type="Proteomes" id="UP000724874">
    <property type="component" value="Unassembled WGS sequence"/>
</dbReference>
<dbReference type="Pfam" id="PF13391">
    <property type="entry name" value="HNH_2"/>
    <property type="match status" value="1"/>
</dbReference>
<dbReference type="EMBL" id="JADNYJ010000983">
    <property type="protein sequence ID" value="KAF8867689.1"/>
    <property type="molecule type" value="Genomic_DNA"/>
</dbReference>
<dbReference type="InterPro" id="IPR003615">
    <property type="entry name" value="HNH_nuc"/>
</dbReference>
<reference evidence="2" key="1">
    <citation type="submission" date="2020-11" db="EMBL/GenBank/DDBJ databases">
        <authorList>
            <consortium name="DOE Joint Genome Institute"/>
            <person name="Ahrendt S."/>
            <person name="Riley R."/>
            <person name="Andreopoulos W."/>
            <person name="LaButti K."/>
            <person name="Pangilinan J."/>
            <person name="Ruiz-duenas F.J."/>
            <person name="Barrasa J.M."/>
            <person name="Sanchez-Garcia M."/>
            <person name="Camarero S."/>
            <person name="Miyauchi S."/>
            <person name="Serrano A."/>
            <person name="Linde D."/>
            <person name="Babiker R."/>
            <person name="Drula E."/>
            <person name="Ayuso-Fernandez I."/>
            <person name="Pacheco R."/>
            <person name="Padilla G."/>
            <person name="Ferreira P."/>
            <person name="Barriuso J."/>
            <person name="Kellner H."/>
            <person name="Castanera R."/>
            <person name="Alfaro M."/>
            <person name="Ramirez L."/>
            <person name="Pisabarro A.G."/>
            <person name="Kuo A."/>
            <person name="Tritt A."/>
            <person name="Lipzen A."/>
            <person name="He G."/>
            <person name="Yan M."/>
            <person name="Ng V."/>
            <person name="Cullen D."/>
            <person name="Martin F."/>
            <person name="Rosso M.-N."/>
            <person name="Henrissat B."/>
            <person name="Hibbett D."/>
            <person name="Martinez A.T."/>
            <person name="Grigoriev I.V."/>
        </authorList>
    </citation>
    <scope>NUCLEOTIDE SEQUENCE</scope>
    <source>
        <strain evidence="2">AH 44721</strain>
    </source>
</reference>
<evidence type="ECO:0000259" key="1">
    <source>
        <dbReference type="Pfam" id="PF13391"/>
    </source>
</evidence>
<comment type="caution">
    <text evidence="2">The sequence shown here is derived from an EMBL/GenBank/DDBJ whole genome shotgun (WGS) entry which is preliminary data.</text>
</comment>
<gene>
    <name evidence="2" type="ORF">CPB84DRAFT_1811096</name>
</gene>
<evidence type="ECO:0000313" key="2">
    <source>
        <dbReference type="EMBL" id="KAF8867689.1"/>
    </source>
</evidence>
<proteinExistence type="predicted"/>
<dbReference type="AlphaFoldDB" id="A0A9P5TEB0"/>
<accession>A0A9P5TEB0</accession>